<dbReference type="Proteomes" id="UP001149140">
    <property type="component" value="Unassembled WGS sequence"/>
</dbReference>
<keyword evidence="6 7" id="KW-0464">Manganese</keyword>
<name>A0A9X3MYN7_9ACTN</name>
<feature type="domain" description="Thiamine pyrophosphate enzyme N-terminal TPP-binding" evidence="9">
    <location>
        <begin position="11"/>
        <end position="123"/>
    </location>
</feature>
<dbReference type="SUPFAM" id="SSF52467">
    <property type="entry name" value="DHS-like NAD/FAD-binding domain"/>
    <property type="match status" value="1"/>
</dbReference>
<comment type="pathway">
    <text evidence="7">Quinol/quinone metabolism; menaquinone biosynthesis.</text>
</comment>
<evidence type="ECO:0000313" key="12">
    <source>
        <dbReference type="Proteomes" id="UP001149140"/>
    </source>
</evidence>
<sequence>MPGTDTYLGLRAFVDELVRCGLRDAITSPGSRSTPLVLTLARESRLRATSHLDERSAAFFALGLAKATGIPAVLACTSGTAAANYAPAVIEAHEARVPLIVLTADRPPELRDVGAGQTIDQVKLYGTAAKWYFEVDDHPASAARVRWLRQVACRAFYTAIDGRPGPVHLNFALREPLVPDGDGVPDVDIAPGREGGRPWVTRPLTLHRASPRLLEGLESELLTRPKIVVVAGRAERDPRLAETIAAFAERAGVPLLAEPLSGARRGPVAIAHYDALLRDPDWAARHTPDLVLRFGDLPTSKPLRTWLAGLDGALQIAFDAESAWQDPAGVVATIVSADPRATLETLTGKLPRKRKDTSWLDDWHDADRAASRAIAEIVGPAGLNEPRVAAELGTLLPAEATLVVASSMPIRDVETFFPAREAPFRVLSNRGANGIDGTVATAFGVAAAGGGLTVLLIGDVALAHDVGSLLAASRLGLKLVIVLIDNDGGGIFHFLPAAGQGAAFVEHIATPHGLDFAHAAALYGVGYERAADVDSFRAALSRAAVAERTTIICVRTNRENNVDLHRRVWESVRAAT</sequence>
<keyword evidence="2 7" id="KW-0808">Transferase</keyword>
<keyword evidence="12" id="KW-1185">Reference proteome</keyword>
<dbReference type="CDD" id="cd07037">
    <property type="entry name" value="TPP_PYR_MenD"/>
    <property type="match status" value="1"/>
</dbReference>
<dbReference type="GO" id="GO:0009234">
    <property type="term" value="P:menaquinone biosynthetic process"/>
    <property type="evidence" value="ECO:0007669"/>
    <property type="project" value="UniProtKB-UniRule"/>
</dbReference>
<dbReference type="EMBL" id="JAPDOD010000027">
    <property type="protein sequence ID" value="MDA0163773.1"/>
    <property type="molecule type" value="Genomic_DNA"/>
</dbReference>
<dbReference type="Pfam" id="PF02776">
    <property type="entry name" value="TPP_enzyme_N"/>
    <property type="match status" value="1"/>
</dbReference>
<dbReference type="GO" id="GO:0000287">
    <property type="term" value="F:magnesium ion binding"/>
    <property type="evidence" value="ECO:0007669"/>
    <property type="project" value="UniProtKB-UniRule"/>
</dbReference>
<dbReference type="InterPro" id="IPR004433">
    <property type="entry name" value="MenaQ_synth_MenD"/>
</dbReference>
<comment type="similarity">
    <text evidence="7">Belongs to the TPP enzyme family. MenD subfamily.</text>
</comment>
<evidence type="ECO:0000256" key="2">
    <source>
        <dbReference type="ARBA" id="ARBA00022679"/>
    </source>
</evidence>
<evidence type="ECO:0000256" key="7">
    <source>
        <dbReference type="HAMAP-Rule" id="MF_01659"/>
    </source>
</evidence>
<dbReference type="GO" id="GO:0070204">
    <property type="term" value="F:2-succinyl-5-enolpyruvyl-6-hydroxy-3-cyclohexene-1-carboxylic-acid synthase activity"/>
    <property type="evidence" value="ECO:0007669"/>
    <property type="project" value="UniProtKB-UniRule"/>
</dbReference>
<dbReference type="AlphaFoldDB" id="A0A9X3MYN7"/>
<comment type="caution">
    <text evidence="11">The sequence shown here is derived from an EMBL/GenBank/DDBJ whole genome shotgun (WGS) entry which is preliminary data.</text>
</comment>
<dbReference type="PIRSF" id="PIRSF004983">
    <property type="entry name" value="MenD"/>
    <property type="match status" value="1"/>
</dbReference>
<dbReference type="SUPFAM" id="SSF52518">
    <property type="entry name" value="Thiamin diphosphate-binding fold (THDP-binding)"/>
    <property type="match status" value="2"/>
</dbReference>
<dbReference type="Gene3D" id="3.40.50.970">
    <property type="match status" value="2"/>
</dbReference>
<proteinExistence type="inferred from homology"/>
<reference evidence="11" key="1">
    <citation type="submission" date="2022-10" db="EMBL/GenBank/DDBJ databases">
        <title>The WGS of Solirubrobacter ginsenosidimutans DSM 21036.</title>
        <authorList>
            <person name="Jiang Z."/>
        </authorList>
    </citation>
    <scope>NUCLEOTIDE SEQUENCE</scope>
    <source>
        <strain evidence="11">DSM 21036</strain>
    </source>
</reference>
<accession>A0A9X3MYN7</accession>
<dbReference type="EC" id="2.2.1.9" evidence="7"/>
<dbReference type="InterPro" id="IPR032264">
    <property type="entry name" value="MenD_middle"/>
</dbReference>
<dbReference type="Pfam" id="PF02775">
    <property type="entry name" value="TPP_enzyme_C"/>
    <property type="match status" value="1"/>
</dbReference>
<dbReference type="GO" id="GO:0030976">
    <property type="term" value="F:thiamine pyrophosphate binding"/>
    <property type="evidence" value="ECO:0007669"/>
    <property type="project" value="UniProtKB-UniRule"/>
</dbReference>
<dbReference type="CDD" id="cd02009">
    <property type="entry name" value="TPP_SHCHC_synthase"/>
    <property type="match status" value="1"/>
</dbReference>
<keyword evidence="4 7" id="KW-0460">Magnesium</keyword>
<organism evidence="11 12">
    <name type="scientific">Solirubrobacter ginsenosidimutans</name>
    <dbReference type="NCBI Taxonomy" id="490573"/>
    <lineage>
        <taxon>Bacteria</taxon>
        <taxon>Bacillati</taxon>
        <taxon>Actinomycetota</taxon>
        <taxon>Thermoleophilia</taxon>
        <taxon>Solirubrobacterales</taxon>
        <taxon>Solirubrobacteraceae</taxon>
        <taxon>Solirubrobacter</taxon>
    </lineage>
</organism>
<comment type="cofactor">
    <cofactor evidence="7">
        <name>Mg(2+)</name>
        <dbReference type="ChEBI" id="CHEBI:18420"/>
    </cofactor>
    <cofactor evidence="7">
        <name>Mn(2+)</name>
        <dbReference type="ChEBI" id="CHEBI:29035"/>
    </cofactor>
</comment>
<comment type="cofactor">
    <cofactor evidence="7">
        <name>thiamine diphosphate</name>
        <dbReference type="ChEBI" id="CHEBI:58937"/>
    </cofactor>
    <text evidence="7">Binds 1 thiamine pyrophosphate per subunit.</text>
</comment>
<dbReference type="InterPro" id="IPR029061">
    <property type="entry name" value="THDP-binding"/>
</dbReference>
<dbReference type="PANTHER" id="PTHR42916">
    <property type="entry name" value="2-SUCCINYL-5-ENOLPYRUVYL-6-HYDROXY-3-CYCLOHEXENE-1-CARBOXYLATE SYNTHASE"/>
    <property type="match status" value="1"/>
</dbReference>
<evidence type="ECO:0000259" key="8">
    <source>
        <dbReference type="Pfam" id="PF02775"/>
    </source>
</evidence>
<dbReference type="NCBIfam" id="TIGR00173">
    <property type="entry name" value="menD"/>
    <property type="match status" value="1"/>
</dbReference>
<comment type="subunit">
    <text evidence="7">Homodimer.</text>
</comment>
<dbReference type="InterPro" id="IPR029035">
    <property type="entry name" value="DHS-like_NAD/FAD-binding_dom"/>
</dbReference>
<keyword evidence="3 7" id="KW-0479">Metal-binding</keyword>
<dbReference type="RefSeq" id="WP_270043021.1">
    <property type="nucleotide sequence ID" value="NZ_JAPDOD010000027.1"/>
</dbReference>
<evidence type="ECO:0000256" key="3">
    <source>
        <dbReference type="ARBA" id="ARBA00022723"/>
    </source>
</evidence>
<evidence type="ECO:0000256" key="5">
    <source>
        <dbReference type="ARBA" id="ARBA00023052"/>
    </source>
</evidence>
<dbReference type="InterPro" id="IPR011766">
    <property type="entry name" value="TPP_enzyme_TPP-bd"/>
</dbReference>
<evidence type="ECO:0000256" key="6">
    <source>
        <dbReference type="ARBA" id="ARBA00023211"/>
    </source>
</evidence>
<evidence type="ECO:0000259" key="10">
    <source>
        <dbReference type="Pfam" id="PF16582"/>
    </source>
</evidence>
<evidence type="ECO:0000313" key="11">
    <source>
        <dbReference type="EMBL" id="MDA0163773.1"/>
    </source>
</evidence>
<dbReference type="Gene3D" id="3.40.50.1220">
    <property type="entry name" value="TPP-binding domain"/>
    <property type="match status" value="1"/>
</dbReference>
<comment type="function">
    <text evidence="7">Catalyzes the thiamine diphosphate-dependent decarboxylation of 2-oxoglutarate and the subsequent addition of the resulting succinic semialdehyde-thiamine pyrophosphate anion to isochorismate to yield 2-succinyl-5-enolpyruvyl-6-hydroxy-3-cyclohexene-1-carboxylate (SEPHCHC).</text>
</comment>
<feature type="domain" description="Menaquinone biosynthesis protein MenD middle" evidence="10">
    <location>
        <begin position="222"/>
        <end position="403"/>
    </location>
</feature>
<protein>
    <recommendedName>
        <fullName evidence="7">2-succinyl-5-enolpyruvyl-6-hydroxy-3-cyclohexene-1-carboxylate synthase</fullName>
        <shortName evidence="7">SEPHCHC synthase</shortName>
        <ecNumber evidence="7">2.2.1.9</ecNumber>
    </recommendedName>
    <alternativeName>
        <fullName evidence="7">Menaquinone biosynthesis protein MenD</fullName>
    </alternativeName>
</protein>
<dbReference type="HAMAP" id="MF_01659">
    <property type="entry name" value="MenD"/>
    <property type="match status" value="1"/>
</dbReference>
<keyword evidence="1 7" id="KW-0474">Menaquinone biosynthesis</keyword>
<feature type="domain" description="Thiamine pyrophosphate enzyme TPP-binding" evidence="8">
    <location>
        <begin position="417"/>
        <end position="552"/>
    </location>
</feature>
<evidence type="ECO:0000256" key="1">
    <source>
        <dbReference type="ARBA" id="ARBA00022428"/>
    </source>
</evidence>
<dbReference type="InterPro" id="IPR012001">
    <property type="entry name" value="Thiamin_PyroP_enz_TPP-bd_dom"/>
</dbReference>
<dbReference type="PANTHER" id="PTHR42916:SF1">
    <property type="entry name" value="PROTEIN PHYLLO, CHLOROPLASTIC"/>
    <property type="match status" value="1"/>
</dbReference>
<comment type="catalytic activity">
    <reaction evidence="7">
        <text>isochorismate + 2-oxoglutarate + H(+) = 5-enolpyruvoyl-6-hydroxy-2-succinyl-cyclohex-3-ene-1-carboxylate + CO2</text>
        <dbReference type="Rhea" id="RHEA:25593"/>
        <dbReference type="ChEBI" id="CHEBI:15378"/>
        <dbReference type="ChEBI" id="CHEBI:16526"/>
        <dbReference type="ChEBI" id="CHEBI:16810"/>
        <dbReference type="ChEBI" id="CHEBI:29780"/>
        <dbReference type="ChEBI" id="CHEBI:58818"/>
        <dbReference type="EC" id="2.2.1.9"/>
    </reaction>
</comment>
<gene>
    <name evidence="7 11" type="primary">menD</name>
    <name evidence="11" type="ORF">OM076_26115</name>
</gene>
<evidence type="ECO:0000256" key="4">
    <source>
        <dbReference type="ARBA" id="ARBA00022842"/>
    </source>
</evidence>
<comment type="pathway">
    <text evidence="7">Quinol/quinone metabolism; 1,4-dihydroxy-2-naphthoate biosynthesis; 1,4-dihydroxy-2-naphthoate from chorismate: step 2/7.</text>
</comment>
<keyword evidence="5 7" id="KW-0786">Thiamine pyrophosphate</keyword>
<dbReference type="Pfam" id="PF16582">
    <property type="entry name" value="TPP_enzyme_M_2"/>
    <property type="match status" value="1"/>
</dbReference>
<dbReference type="GO" id="GO:0030145">
    <property type="term" value="F:manganese ion binding"/>
    <property type="evidence" value="ECO:0007669"/>
    <property type="project" value="UniProtKB-UniRule"/>
</dbReference>
<evidence type="ECO:0000259" key="9">
    <source>
        <dbReference type="Pfam" id="PF02776"/>
    </source>
</evidence>